<reference evidence="1" key="1">
    <citation type="submission" date="2021-01" db="EMBL/GenBank/DDBJ databases">
        <authorList>
            <consortium name="Genoscope - CEA"/>
            <person name="William W."/>
        </authorList>
    </citation>
    <scope>NUCLEOTIDE SEQUENCE</scope>
</reference>
<dbReference type="EMBL" id="CAJJDN010000059">
    <property type="protein sequence ID" value="CAD8092375.1"/>
    <property type="molecule type" value="Genomic_DNA"/>
</dbReference>
<dbReference type="OrthoDB" id="2428896at2759"/>
<sequence length="147" mass="16252">MGNSEFQKQETVYEARRVSTKLHHSSGIDISSGGYFKHEGVIVRTQQGNRYLIHHPGLISTVTVTDDFQDREWETKEIIKVKGTPTVDEVKESADGLTNLPVVNYLTALTCIGAASRAQETLEGKQPIISKGQTLGLITTVFLTFCQ</sequence>
<dbReference type="AlphaFoldDB" id="A0A8S1NSR9"/>
<accession>A0A8S1NSR9</accession>
<name>A0A8S1NSR9_9CILI</name>
<comment type="caution">
    <text evidence="1">The sequence shown here is derived from an EMBL/GenBank/DDBJ whole genome shotgun (WGS) entry which is preliminary data.</text>
</comment>
<evidence type="ECO:0000313" key="1">
    <source>
        <dbReference type="EMBL" id="CAD8092375.1"/>
    </source>
</evidence>
<dbReference type="Proteomes" id="UP000692954">
    <property type="component" value="Unassembled WGS sequence"/>
</dbReference>
<protein>
    <submittedName>
        <fullName evidence="1">Uncharacterized protein</fullName>
    </submittedName>
</protein>
<proteinExistence type="predicted"/>
<gene>
    <name evidence="1" type="ORF">PSON_ATCC_30995.1.T0590019</name>
</gene>
<organism evidence="1 2">
    <name type="scientific">Paramecium sonneborni</name>
    <dbReference type="NCBI Taxonomy" id="65129"/>
    <lineage>
        <taxon>Eukaryota</taxon>
        <taxon>Sar</taxon>
        <taxon>Alveolata</taxon>
        <taxon>Ciliophora</taxon>
        <taxon>Intramacronucleata</taxon>
        <taxon>Oligohymenophorea</taxon>
        <taxon>Peniculida</taxon>
        <taxon>Parameciidae</taxon>
        <taxon>Paramecium</taxon>
    </lineage>
</organism>
<evidence type="ECO:0000313" key="2">
    <source>
        <dbReference type="Proteomes" id="UP000692954"/>
    </source>
</evidence>
<keyword evidence="2" id="KW-1185">Reference proteome</keyword>